<keyword evidence="4" id="KW-1185">Reference proteome</keyword>
<reference evidence="2" key="1">
    <citation type="submission" date="2016-10" db="EMBL/GenBank/DDBJ databases">
        <title>Novel effectors identified in the apoplast of Cladosporium fulvum-infected tomato.</title>
        <authorList>
            <person name="Mesarich C.H."/>
            <person name="de Wit P.J.G.M."/>
        </authorList>
    </citation>
    <scope>NUCLEOTIDE SEQUENCE</scope>
    <source>
        <strain evidence="2">0WU</strain>
    </source>
</reference>
<evidence type="ECO:0000313" key="3">
    <source>
        <dbReference type="EMBL" id="UJO19012.1"/>
    </source>
</evidence>
<keyword evidence="1" id="KW-0732">Signal</keyword>
<name>A0A1P8YXH8_PASFU</name>
<proteinExistence type="predicted"/>
<organism evidence="2">
    <name type="scientific">Passalora fulva</name>
    <name type="common">Tomato leaf mold</name>
    <name type="synonym">Cladosporium fulvum</name>
    <dbReference type="NCBI Taxonomy" id="5499"/>
    <lineage>
        <taxon>Eukaryota</taxon>
        <taxon>Fungi</taxon>
        <taxon>Dikarya</taxon>
        <taxon>Ascomycota</taxon>
        <taxon>Pezizomycotina</taxon>
        <taxon>Dothideomycetes</taxon>
        <taxon>Dothideomycetidae</taxon>
        <taxon>Mycosphaerellales</taxon>
        <taxon>Mycosphaerellaceae</taxon>
        <taxon>Fulvia</taxon>
    </lineage>
</organism>
<reference evidence="3" key="3">
    <citation type="journal article" date="2022" name="Microb. Genom.">
        <title>A chromosome-scale genome assembly of the tomato pathogen Cladosporium fulvum reveals a compartmentalized genome architecture and the presence of a dispensable chromosome.</title>
        <authorList>
            <person name="Zaccaron A.Z."/>
            <person name="Chen L.H."/>
            <person name="Samaras A."/>
            <person name="Stergiopoulos I."/>
        </authorList>
    </citation>
    <scope>NUCLEOTIDE SEQUENCE</scope>
    <source>
        <strain evidence="3">Race5_Kim</strain>
    </source>
</reference>
<feature type="signal peptide" evidence="1">
    <location>
        <begin position="1"/>
        <end position="17"/>
    </location>
</feature>
<dbReference type="Proteomes" id="UP000756132">
    <property type="component" value="Chromosome 6"/>
</dbReference>
<accession>A0A1P8YXH8</accession>
<gene>
    <name evidence="2" type="primary">Ecp9-1</name>
    <name evidence="3" type="ORF">CLAFUR5_06841</name>
</gene>
<dbReference type="OrthoDB" id="4953885at2759"/>
<reference evidence="3" key="2">
    <citation type="submission" date="2021-12" db="EMBL/GenBank/DDBJ databases">
        <authorList>
            <person name="Zaccaron A."/>
            <person name="Stergiopoulos I."/>
        </authorList>
    </citation>
    <scope>NUCLEOTIDE SEQUENCE</scope>
    <source>
        <strain evidence="3">Race5_Kim</strain>
    </source>
</reference>
<dbReference type="AlphaFoldDB" id="A0A1P8YXH8"/>
<dbReference type="EMBL" id="CP090168">
    <property type="protein sequence ID" value="UJO19012.1"/>
    <property type="molecule type" value="Genomic_DNA"/>
</dbReference>
<evidence type="ECO:0000256" key="1">
    <source>
        <dbReference type="SAM" id="SignalP"/>
    </source>
</evidence>
<evidence type="ECO:0000313" key="2">
    <source>
        <dbReference type="EMBL" id="AQA29212.1"/>
    </source>
</evidence>
<protein>
    <submittedName>
        <fullName evidence="3">Ecp9-1</fullName>
    </submittedName>
    <submittedName>
        <fullName evidence="2">Extracellular protein 9-1</fullName>
    </submittedName>
</protein>
<dbReference type="EMBL" id="KX943041">
    <property type="protein sequence ID" value="AQA29212.1"/>
    <property type="molecule type" value="Genomic_DNA"/>
</dbReference>
<sequence>MNLLSILLACMSTVVLANDHHPPVWQYRWCNYGAEGDGGCEAKGLNTYCCSQGQVQTNAFPVKRLTTAERNGPNQQPECIPYGLRFCA</sequence>
<evidence type="ECO:0000313" key="4">
    <source>
        <dbReference type="Proteomes" id="UP000756132"/>
    </source>
</evidence>
<feature type="chain" id="PRO_5040671783" evidence="1">
    <location>
        <begin position="18"/>
        <end position="88"/>
    </location>
</feature>